<proteinExistence type="predicted"/>
<dbReference type="Gene3D" id="2.60.40.4370">
    <property type="match status" value="1"/>
</dbReference>
<reference evidence="3" key="1">
    <citation type="submission" date="2017-01" db="EMBL/GenBank/DDBJ databases">
        <title>A deep insight into the sialotranscriptome of adult male and female Cluex tarsalis mosquitoes.</title>
        <authorList>
            <person name="Ribeiro J.M."/>
            <person name="Moreira F."/>
            <person name="Bernard K.A."/>
            <person name="Calvo E."/>
        </authorList>
    </citation>
    <scope>NUCLEOTIDE SEQUENCE</scope>
    <source>
        <strain evidence="3">Kern County</strain>
        <tissue evidence="3">Salivary glands</tissue>
    </source>
</reference>
<dbReference type="AlphaFoldDB" id="A0A1Q3FA57"/>
<dbReference type="PANTHER" id="PTHR21860:SF2">
    <property type="entry name" value="GENERAL TRANSCRIPTION FACTOR 3C POLYPEPTIDE 6"/>
    <property type="match status" value="1"/>
</dbReference>
<feature type="domain" description="Transcription factor TFIIIC triple barrel" evidence="2">
    <location>
        <begin position="59"/>
        <end position="156"/>
    </location>
</feature>
<feature type="compositionally biased region" description="Acidic residues" evidence="1">
    <location>
        <begin position="239"/>
        <end position="248"/>
    </location>
</feature>
<feature type="compositionally biased region" description="Acidic residues" evidence="1">
    <location>
        <begin position="13"/>
        <end position="56"/>
    </location>
</feature>
<dbReference type="InterPro" id="IPR042771">
    <property type="entry name" value="GTF3C6-like"/>
</dbReference>
<feature type="region of interest" description="Disordered" evidence="1">
    <location>
        <begin position="161"/>
        <end position="191"/>
    </location>
</feature>
<evidence type="ECO:0000313" key="3">
    <source>
        <dbReference type="EMBL" id="JAV24388.1"/>
    </source>
</evidence>
<evidence type="ECO:0000256" key="1">
    <source>
        <dbReference type="SAM" id="MobiDB-lite"/>
    </source>
</evidence>
<dbReference type="GO" id="GO:0000127">
    <property type="term" value="C:transcription factor TFIIIC complex"/>
    <property type="evidence" value="ECO:0007669"/>
    <property type="project" value="TreeGrafter"/>
</dbReference>
<dbReference type="GO" id="GO:0006383">
    <property type="term" value="P:transcription by RNA polymerase III"/>
    <property type="evidence" value="ECO:0007669"/>
    <property type="project" value="InterPro"/>
</dbReference>
<dbReference type="InterPro" id="IPR019481">
    <property type="entry name" value="TFIIIC_triple_barrel"/>
</dbReference>
<protein>
    <submittedName>
        <fullName evidence="3">Proteinral transcription factor 3c polypeptide 6</fullName>
    </submittedName>
</protein>
<dbReference type="EMBL" id="GFDL01010657">
    <property type="protein sequence ID" value="JAV24388.1"/>
    <property type="molecule type" value="Transcribed_RNA"/>
</dbReference>
<dbReference type="Pfam" id="PF10419">
    <property type="entry name" value="TFIIIC_sub6"/>
    <property type="match status" value="1"/>
</dbReference>
<organism evidence="3">
    <name type="scientific">Culex tarsalis</name>
    <name type="common">Encephalitis mosquito</name>
    <dbReference type="NCBI Taxonomy" id="7177"/>
    <lineage>
        <taxon>Eukaryota</taxon>
        <taxon>Metazoa</taxon>
        <taxon>Ecdysozoa</taxon>
        <taxon>Arthropoda</taxon>
        <taxon>Hexapoda</taxon>
        <taxon>Insecta</taxon>
        <taxon>Pterygota</taxon>
        <taxon>Neoptera</taxon>
        <taxon>Endopterygota</taxon>
        <taxon>Diptera</taxon>
        <taxon>Nematocera</taxon>
        <taxon>Culicoidea</taxon>
        <taxon>Culicidae</taxon>
        <taxon>Culicinae</taxon>
        <taxon>Culicini</taxon>
        <taxon>Culex</taxon>
        <taxon>Culex</taxon>
    </lineage>
</organism>
<feature type="compositionally biased region" description="Basic and acidic residues" evidence="1">
    <location>
        <begin position="1"/>
        <end position="12"/>
    </location>
</feature>
<name>A0A1Q3FA57_CULTA</name>
<accession>A0A1Q3FA57</accession>
<feature type="region of interest" description="Disordered" evidence="1">
    <location>
        <begin position="239"/>
        <end position="262"/>
    </location>
</feature>
<sequence length="262" mass="30072">MESKPKFKKEKEEYDPETDQTSAADEDDDEDESALEQEMEEEGDEEEEDDSDVPEDYIEEEILVFADFEKYLATEELTDPNVRIKVIGIETESPIVQINNDLYKGSYDFALGTNVFLEEDLEGKAAIDPLYSSNPEKLYKFAGQSSKVLKMKRIFVTPKPNETASDVKVKPEPTDELEESNEKDDSTAKDKERYIVRQNYEEALNLHLPEGVYPPRHIDLEHNCEAIVQRTLTTLNMEESDMEEDDAQLYDANDRGDFKPGT</sequence>
<evidence type="ECO:0000259" key="2">
    <source>
        <dbReference type="Pfam" id="PF10419"/>
    </source>
</evidence>
<feature type="compositionally biased region" description="Basic and acidic residues" evidence="1">
    <location>
        <begin position="252"/>
        <end position="262"/>
    </location>
</feature>
<feature type="region of interest" description="Disordered" evidence="1">
    <location>
        <begin position="1"/>
        <end position="56"/>
    </location>
</feature>
<dbReference type="PANTHER" id="PTHR21860">
    <property type="entry name" value="TRANSCRIPTION INITIATION FACTOR IIIC TFIIIC , POLYPEPTIDE 6-RELATED"/>
    <property type="match status" value="1"/>
</dbReference>